<keyword evidence="2" id="KW-1185">Reference proteome</keyword>
<dbReference type="AlphaFoldDB" id="A0A151AQD0"/>
<evidence type="ECO:0000313" key="2">
    <source>
        <dbReference type="Proteomes" id="UP000075374"/>
    </source>
</evidence>
<protein>
    <submittedName>
        <fullName evidence="1">Uncharacterized protein</fullName>
    </submittedName>
</protein>
<organism evidence="1 2">
    <name type="scientific">Clostridium colicanis DSM 13634</name>
    <dbReference type="NCBI Taxonomy" id="1121305"/>
    <lineage>
        <taxon>Bacteria</taxon>
        <taxon>Bacillati</taxon>
        <taxon>Bacillota</taxon>
        <taxon>Clostridia</taxon>
        <taxon>Eubacteriales</taxon>
        <taxon>Clostridiaceae</taxon>
        <taxon>Clostridium</taxon>
    </lineage>
</organism>
<dbReference type="STRING" id="1121305.CLCOL_04820"/>
<dbReference type="PATRIC" id="fig|1121305.3.peg.486"/>
<reference evidence="1 2" key="1">
    <citation type="submission" date="2016-02" db="EMBL/GenBank/DDBJ databases">
        <title>Genome sequence of Clostridium colicanis DSM 13634.</title>
        <authorList>
            <person name="Poehlein A."/>
            <person name="Daniel R."/>
        </authorList>
    </citation>
    <scope>NUCLEOTIDE SEQUENCE [LARGE SCALE GENOMIC DNA]</scope>
    <source>
        <strain evidence="1 2">DSM 13634</strain>
    </source>
</reference>
<dbReference type="RefSeq" id="WP_273091743.1">
    <property type="nucleotide sequence ID" value="NZ_LTBB01000002.1"/>
</dbReference>
<gene>
    <name evidence="1" type="ORF">CLCOL_04820</name>
</gene>
<accession>A0A151AQD0</accession>
<comment type="caution">
    <text evidence="1">The sequence shown here is derived from an EMBL/GenBank/DDBJ whole genome shotgun (WGS) entry which is preliminary data.</text>
</comment>
<dbReference type="EMBL" id="LTBB01000002">
    <property type="protein sequence ID" value="KYH29844.1"/>
    <property type="molecule type" value="Genomic_DNA"/>
</dbReference>
<dbReference type="Proteomes" id="UP000075374">
    <property type="component" value="Unassembled WGS sequence"/>
</dbReference>
<sequence>MDRYKFQGSYNGSMISEEHINYTIGEVSFIGFANNSLKKSDLSR</sequence>
<name>A0A151AQD0_9CLOT</name>
<proteinExistence type="predicted"/>
<evidence type="ECO:0000313" key="1">
    <source>
        <dbReference type="EMBL" id="KYH29844.1"/>
    </source>
</evidence>